<evidence type="ECO:0000313" key="2">
    <source>
        <dbReference type="EMBL" id="CEF69998.1"/>
    </source>
</evidence>
<dbReference type="WormBase" id="SRAE_2000464200">
    <property type="protein sequence ID" value="SRP06563"/>
    <property type="gene ID" value="WBGene00264876"/>
</dbReference>
<gene>
    <name evidence="2 4 5" type="ORF">SRAE_2000464200</name>
</gene>
<dbReference type="EMBL" id="LN609529">
    <property type="protein sequence ID" value="CEF69998.1"/>
    <property type="molecule type" value="Genomic_DNA"/>
</dbReference>
<evidence type="ECO:0000313" key="3">
    <source>
        <dbReference type="Proteomes" id="UP000035682"/>
    </source>
</evidence>
<dbReference type="Proteomes" id="UP000035682">
    <property type="component" value="Unplaced"/>
</dbReference>
<dbReference type="RefSeq" id="XP_024509197.1">
    <property type="nucleotide sequence ID" value="XM_024643537.1"/>
</dbReference>
<accession>A0A090LJV8</accession>
<evidence type="ECO:0000256" key="1">
    <source>
        <dbReference type="SAM" id="MobiDB-lite"/>
    </source>
</evidence>
<reference evidence="4" key="2">
    <citation type="submission" date="2020-12" db="UniProtKB">
        <authorList>
            <consortium name="WormBaseParasite"/>
        </authorList>
    </citation>
    <scope>IDENTIFICATION</scope>
</reference>
<dbReference type="GeneID" id="36382369"/>
<dbReference type="WBParaSite" id="SRAE_2000464200.1">
    <property type="protein sequence ID" value="SRAE_2000464200.1"/>
    <property type="gene ID" value="WBGene00264876"/>
</dbReference>
<feature type="compositionally biased region" description="Basic and acidic residues" evidence="1">
    <location>
        <begin position="98"/>
        <end position="111"/>
    </location>
</feature>
<protein>
    <submittedName>
        <fullName evidence="2 4">Uncharacterized protein</fullName>
    </submittedName>
</protein>
<name>A0A090LJV8_STRRB</name>
<keyword evidence="3" id="KW-1185">Reference proteome</keyword>
<proteinExistence type="predicted"/>
<reference evidence="2 3" key="1">
    <citation type="submission" date="2014-09" db="EMBL/GenBank/DDBJ databases">
        <authorList>
            <person name="Martin A.A."/>
        </authorList>
    </citation>
    <scope>NUCLEOTIDE SEQUENCE</scope>
    <source>
        <strain evidence="3">ED321</strain>
        <strain evidence="2">ED321 Heterogonic</strain>
    </source>
</reference>
<evidence type="ECO:0000313" key="4">
    <source>
        <dbReference type="WBParaSite" id="SRAE_2000464200.1"/>
    </source>
</evidence>
<evidence type="ECO:0000313" key="5">
    <source>
        <dbReference type="WormBase" id="SRAE_2000464200"/>
    </source>
</evidence>
<sequence length="111" mass="12812">MQDKRSIRARYKDISRIIFFNDYCQSSNDNEESLPQFPPSYCSESLRSINSTITMDSTISKCDSQVMINGSMAKVKKKTLFQKLSFTFSRSSSTTSDKIIENNRQKKEEDV</sequence>
<dbReference type="AlphaFoldDB" id="A0A090LJV8"/>
<organism evidence="2">
    <name type="scientific">Strongyloides ratti</name>
    <name type="common">Parasitic roundworm</name>
    <dbReference type="NCBI Taxonomy" id="34506"/>
    <lineage>
        <taxon>Eukaryota</taxon>
        <taxon>Metazoa</taxon>
        <taxon>Ecdysozoa</taxon>
        <taxon>Nematoda</taxon>
        <taxon>Chromadorea</taxon>
        <taxon>Rhabditida</taxon>
        <taxon>Tylenchina</taxon>
        <taxon>Panagrolaimomorpha</taxon>
        <taxon>Strongyloidoidea</taxon>
        <taxon>Strongyloididae</taxon>
        <taxon>Strongyloides</taxon>
    </lineage>
</organism>
<dbReference type="CTD" id="36382369"/>
<feature type="region of interest" description="Disordered" evidence="1">
    <location>
        <begin position="92"/>
        <end position="111"/>
    </location>
</feature>